<dbReference type="CDD" id="cd06820">
    <property type="entry name" value="PLPDE_III_LS_D-TA_like"/>
    <property type="match status" value="1"/>
</dbReference>
<comment type="similarity">
    <text evidence="1">Belongs to the DSD1 family.</text>
</comment>
<evidence type="ECO:0000259" key="3">
    <source>
        <dbReference type="SMART" id="SM01119"/>
    </source>
</evidence>
<evidence type="ECO:0000313" key="4">
    <source>
        <dbReference type="EMBL" id="NIA70565.1"/>
    </source>
</evidence>
<dbReference type="PANTHER" id="PTHR28004">
    <property type="entry name" value="ZGC:162816-RELATED"/>
    <property type="match status" value="1"/>
</dbReference>
<dbReference type="GO" id="GO:0036088">
    <property type="term" value="P:D-serine catabolic process"/>
    <property type="evidence" value="ECO:0007669"/>
    <property type="project" value="TreeGrafter"/>
</dbReference>
<dbReference type="SMART" id="SM01119">
    <property type="entry name" value="D-ser_dehydrat"/>
    <property type="match status" value="1"/>
</dbReference>
<dbReference type="PANTHER" id="PTHR28004:SF2">
    <property type="entry name" value="D-SERINE DEHYDRATASE"/>
    <property type="match status" value="1"/>
</dbReference>
<dbReference type="SUPFAM" id="SSF51419">
    <property type="entry name" value="PLP-binding barrel"/>
    <property type="match status" value="1"/>
</dbReference>
<dbReference type="GO" id="GO:0008721">
    <property type="term" value="F:D-serine ammonia-lyase activity"/>
    <property type="evidence" value="ECO:0007669"/>
    <property type="project" value="TreeGrafter"/>
</dbReference>
<evidence type="ECO:0000256" key="2">
    <source>
        <dbReference type="ARBA" id="ARBA00023239"/>
    </source>
</evidence>
<evidence type="ECO:0000256" key="1">
    <source>
        <dbReference type="ARBA" id="ARBA00005323"/>
    </source>
</evidence>
<sequence length="352" mass="37200">MKVDDIETPAVVIDEAVARRNIEQYQAHCNQHGLSLRPHIKTHKLPHFAKAQIAAGAVGITCQKLSEAEVMADHGLDDILITYNILGSAKLARLRRLAERLGKVCVTADNPVVIEGLSAAFADAPRALPVMVECDSGAHRCGVASPEEAVTLAQAISSSPGLAFAGLMTYPAVGGGAQVQAFMAEAKRLLAAVGLDCPVVSSGGSPDMWTSGEVEGVTEYRIGTYIYNDRSLVQHGVRSWEDCALTVLATVVSLPATGRAIIDAGSKTLTSDLIGLRGYGQVLGHDDVEVSALSEEHGILAWAGGKKLHVGQRIHIVPNHACVVSNMVDFVWIKSEAGRVEKFTVAARGGIT</sequence>
<dbReference type="Gene3D" id="2.40.37.20">
    <property type="entry name" value="D-serine dehydratase-like domain"/>
    <property type="match status" value="1"/>
</dbReference>
<organism evidence="4 5">
    <name type="scientific">Pelagibius litoralis</name>
    <dbReference type="NCBI Taxonomy" id="374515"/>
    <lineage>
        <taxon>Bacteria</taxon>
        <taxon>Pseudomonadati</taxon>
        <taxon>Pseudomonadota</taxon>
        <taxon>Alphaproteobacteria</taxon>
        <taxon>Rhodospirillales</taxon>
        <taxon>Rhodovibrionaceae</taxon>
        <taxon>Pelagibius</taxon>
    </lineage>
</organism>
<dbReference type="Gene3D" id="3.20.20.10">
    <property type="entry name" value="Alanine racemase"/>
    <property type="match status" value="1"/>
</dbReference>
<dbReference type="EMBL" id="JAAQPH010000015">
    <property type="protein sequence ID" value="NIA70565.1"/>
    <property type="molecule type" value="Genomic_DNA"/>
</dbReference>
<dbReference type="Pfam" id="PF01168">
    <property type="entry name" value="Ala_racemase_N"/>
    <property type="match status" value="1"/>
</dbReference>
<keyword evidence="2" id="KW-0456">Lyase</keyword>
<dbReference type="AlphaFoldDB" id="A0A967F009"/>
<dbReference type="RefSeq" id="WP_167227320.1">
    <property type="nucleotide sequence ID" value="NZ_JAAQPH010000015.1"/>
</dbReference>
<dbReference type="Pfam" id="PF14031">
    <property type="entry name" value="D-ser_dehydrat"/>
    <property type="match status" value="1"/>
</dbReference>
<dbReference type="InterPro" id="IPR026956">
    <property type="entry name" value="D-ser_dehydrat-like_dom"/>
</dbReference>
<evidence type="ECO:0000313" key="5">
    <source>
        <dbReference type="Proteomes" id="UP000761264"/>
    </source>
</evidence>
<name>A0A967F009_9PROT</name>
<comment type="caution">
    <text evidence="4">The sequence shown here is derived from an EMBL/GenBank/DDBJ whole genome shotgun (WGS) entry which is preliminary data.</text>
</comment>
<gene>
    <name evidence="4" type="ORF">HBA54_18370</name>
</gene>
<feature type="domain" description="D-serine dehydratase-like" evidence="3">
    <location>
        <begin position="244"/>
        <end position="335"/>
    </location>
</feature>
<dbReference type="Proteomes" id="UP000761264">
    <property type="component" value="Unassembled WGS sequence"/>
</dbReference>
<keyword evidence="5" id="KW-1185">Reference proteome</keyword>
<dbReference type="InterPro" id="IPR051466">
    <property type="entry name" value="D-amino_acid_metab_enzyme"/>
</dbReference>
<dbReference type="InterPro" id="IPR029066">
    <property type="entry name" value="PLP-binding_barrel"/>
</dbReference>
<protein>
    <submittedName>
        <fullName evidence="4">D-TA family PLP-dependent enzyme</fullName>
    </submittedName>
</protein>
<reference evidence="4" key="1">
    <citation type="submission" date="2020-03" db="EMBL/GenBank/DDBJ databases">
        <title>Genome of Pelagibius litoralis DSM 21314T.</title>
        <authorList>
            <person name="Wang G."/>
        </authorList>
    </citation>
    <scope>NUCLEOTIDE SEQUENCE</scope>
    <source>
        <strain evidence="4">DSM 21314</strain>
    </source>
</reference>
<proteinExistence type="inferred from homology"/>
<dbReference type="InterPro" id="IPR001608">
    <property type="entry name" value="Ala_racemase_N"/>
</dbReference>
<accession>A0A967F009</accession>
<dbReference type="InterPro" id="IPR042208">
    <property type="entry name" value="D-ser_dehydrat-like_sf"/>
</dbReference>